<evidence type="ECO:0008006" key="17">
    <source>
        <dbReference type="Google" id="ProtNLM"/>
    </source>
</evidence>
<dbReference type="InterPro" id="IPR012910">
    <property type="entry name" value="Plug_dom"/>
</dbReference>
<dbReference type="Gene3D" id="3.55.50.30">
    <property type="match status" value="1"/>
</dbReference>
<reference evidence="15 16" key="1">
    <citation type="submission" date="2014-10" db="EMBL/GenBank/DDBJ databases">
        <title>Pedobacter Kyungheensis.</title>
        <authorList>
            <person name="Anderson B.M."/>
            <person name="Newman J.D."/>
        </authorList>
    </citation>
    <scope>NUCLEOTIDE SEQUENCE [LARGE SCALE GENOMIC DNA]</scope>
    <source>
        <strain evidence="15 16">KACC 16221</strain>
    </source>
</reference>
<dbReference type="GO" id="GO:0009279">
    <property type="term" value="C:cell outer membrane"/>
    <property type="evidence" value="ECO:0007669"/>
    <property type="project" value="UniProtKB-SubCell"/>
</dbReference>
<keyword evidence="4 10" id="KW-0812">Transmembrane</keyword>
<dbReference type="SUPFAM" id="SSF49464">
    <property type="entry name" value="Carboxypeptidase regulatory domain-like"/>
    <property type="match status" value="1"/>
</dbReference>
<keyword evidence="8" id="KW-0675">Receptor</keyword>
<dbReference type="Gene3D" id="2.170.130.10">
    <property type="entry name" value="TonB-dependent receptor, plug domain"/>
    <property type="match status" value="1"/>
</dbReference>
<evidence type="ECO:0000256" key="12">
    <source>
        <dbReference type="SAM" id="SignalP"/>
    </source>
</evidence>
<dbReference type="NCBIfam" id="TIGR04057">
    <property type="entry name" value="SusC_RagA_signa"/>
    <property type="match status" value="1"/>
</dbReference>
<gene>
    <name evidence="15" type="ORF">OC25_09930</name>
</gene>
<dbReference type="PROSITE" id="PS00018">
    <property type="entry name" value="EF_HAND_1"/>
    <property type="match status" value="1"/>
</dbReference>
<dbReference type="InterPro" id="IPR023996">
    <property type="entry name" value="TonB-dep_OMP_SusC/RagA"/>
</dbReference>
<keyword evidence="7 10" id="KW-0472">Membrane</keyword>
<comment type="caution">
    <text evidence="15">The sequence shown here is derived from an EMBL/GenBank/DDBJ whole genome shotgun (WGS) entry which is preliminary data.</text>
</comment>
<dbReference type="SUPFAM" id="SSF56935">
    <property type="entry name" value="Porins"/>
    <property type="match status" value="1"/>
</dbReference>
<evidence type="ECO:0000256" key="2">
    <source>
        <dbReference type="ARBA" id="ARBA00022448"/>
    </source>
</evidence>
<dbReference type="InterPro" id="IPR008969">
    <property type="entry name" value="CarboxyPept-like_regulatory"/>
</dbReference>
<dbReference type="Gene3D" id="2.40.170.20">
    <property type="entry name" value="TonB-dependent receptor, beta-barrel domain"/>
    <property type="match status" value="1"/>
</dbReference>
<dbReference type="InterPro" id="IPR023997">
    <property type="entry name" value="TonB-dep_OMP_SusC/RagA_CS"/>
</dbReference>
<proteinExistence type="inferred from homology"/>
<evidence type="ECO:0000256" key="10">
    <source>
        <dbReference type="PROSITE-ProRule" id="PRU01360"/>
    </source>
</evidence>
<evidence type="ECO:0000256" key="7">
    <source>
        <dbReference type="ARBA" id="ARBA00023136"/>
    </source>
</evidence>
<dbReference type="InterPro" id="IPR039426">
    <property type="entry name" value="TonB-dep_rcpt-like"/>
</dbReference>
<comment type="similarity">
    <text evidence="10 11">Belongs to the TonB-dependent receptor family.</text>
</comment>
<dbReference type="InterPro" id="IPR000531">
    <property type="entry name" value="Beta-barrel_TonB"/>
</dbReference>
<keyword evidence="6 11" id="KW-0798">TonB box</keyword>
<evidence type="ECO:0000256" key="3">
    <source>
        <dbReference type="ARBA" id="ARBA00022452"/>
    </source>
</evidence>
<comment type="subcellular location">
    <subcellularLocation>
        <location evidence="1 10">Cell outer membrane</location>
        <topology evidence="1 10">Multi-pass membrane protein</topology>
    </subcellularLocation>
</comment>
<accession>A0A0C1DJZ1</accession>
<feature type="chain" id="PRO_5002148628" description="TonB-dependent receptor" evidence="12">
    <location>
        <begin position="26"/>
        <end position="1138"/>
    </location>
</feature>
<dbReference type="Pfam" id="PF13715">
    <property type="entry name" value="CarbopepD_reg_2"/>
    <property type="match status" value="1"/>
</dbReference>
<evidence type="ECO:0000256" key="6">
    <source>
        <dbReference type="ARBA" id="ARBA00023077"/>
    </source>
</evidence>
<dbReference type="Gene3D" id="2.60.40.1120">
    <property type="entry name" value="Carboxypeptidase-like, regulatory domain"/>
    <property type="match status" value="1"/>
</dbReference>
<sequence>MPIKLIKIMKFVCFFLIIGLMQVNASSLAQVTISVKDAPIELVLNQIKKQSGYNLLYNNKTLDHAKPVSFSVTNAPVEEALQKCMFNQPLAYKIVDSTVIIKAKELPSPRAEKQKLIDVTGKVLDETKQPLPGASIKIKGTDKGTVSDPNGDFVLKQVADDAVLLISYIGYQPQEFALKGQSSIVVNLVADAAGLKEVVVVGYGTQQKKFVTGSLSSVKGEQLGTYAGSNFAQQLSGKSAGVVINDISAQPGADPKIVIRGIGTLTAGTNPLIVVDGFPLSEGSSLNSINPNDIESMDILKDAASAAIYGSRAANGVILITTKKGKNEQTKISLDVYTGIQQRADKVEYTDAYETARFLTSARDNGYVSKDPGNRSINDDRATRLAKGASIRELRLNYLDPYLNGTPGLTNTNWLDEIFRDAPMQSYNLSFSGGNAKTNYYASANYLDQQGLVINNGLKRYSGNFKVNSKISDKLDFGFSLNPSYNEQKVFDNTGDFNDPLGAAAAMYPFFKPYNNDGSLAISEQIIANRAEDGALIENPVATLLKVKNNRAYTRIFGNTFISYKIFKDLTYKLSLGGDYSGRYFNYYNPSDVGAYRTAVAGKLASAKETDGSTLNYLIEHTLNYAKVLGKHDFNLLAGYTFQKENGSTTIINGANIADDNLQNITGASAFTLDPASGKYRWAQISYFARLQYMYDQKYIASLTFRTDGSSRFGLNKQWGTFPSITTGWIFSKEDFFPQDAFISFGKLRATWGKSGNNQIGNYGSMSLVTGGPSSNYVFGNALAPGFSASTTANPDLSWETKTSYNLGLDLEILKKINLTAEYYNTETKDLLLNVPIPYQSGFKTSLQNIGKMRNNGFELSISANNVKLGDVNWNISGNLSYNKNKVLALAPGQVQIISGSSANIITKVGEPLAEIYGYHVTGVFKSQQELNSLPKLPGTLLGDYIVEDTNGDGVINQSDWKPMGSYFPKFSYGLTNNFTWKNFNLGFSIAAISGRTIYAFQLATREESGEGFTLPSKYYYQNAFDPVNNPNGTLAEANYGNFSPARRSTRTSDVFYKNGDYIRLRDAQLGYTFSDNALKKVGITSAKIYISGNNLITLNNFRGFNPEGSPESILSSGENNNNYPVARTYILGCNITF</sequence>
<dbReference type="InterPro" id="IPR037066">
    <property type="entry name" value="Plug_dom_sf"/>
</dbReference>
<evidence type="ECO:0000256" key="5">
    <source>
        <dbReference type="ARBA" id="ARBA00022729"/>
    </source>
</evidence>
<evidence type="ECO:0000256" key="1">
    <source>
        <dbReference type="ARBA" id="ARBA00004571"/>
    </source>
</evidence>
<dbReference type="Pfam" id="PF00593">
    <property type="entry name" value="TonB_dep_Rec_b-barrel"/>
    <property type="match status" value="1"/>
</dbReference>
<name>A0A0C1DJZ1_9SPHI</name>
<dbReference type="Pfam" id="PF07715">
    <property type="entry name" value="Plug"/>
    <property type="match status" value="1"/>
</dbReference>
<dbReference type="PROSITE" id="PS52016">
    <property type="entry name" value="TONB_DEPENDENT_REC_3"/>
    <property type="match status" value="1"/>
</dbReference>
<protein>
    <recommendedName>
        <fullName evidence="17">TonB-dependent receptor</fullName>
    </recommendedName>
</protein>
<dbReference type="InterPro" id="IPR036942">
    <property type="entry name" value="Beta-barrel_TonB_sf"/>
</dbReference>
<evidence type="ECO:0000256" key="11">
    <source>
        <dbReference type="RuleBase" id="RU003357"/>
    </source>
</evidence>
<feature type="signal peptide" evidence="12">
    <location>
        <begin position="1"/>
        <end position="25"/>
    </location>
</feature>
<dbReference type="PANTHER" id="PTHR30069">
    <property type="entry name" value="TONB-DEPENDENT OUTER MEMBRANE RECEPTOR"/>
    <property type="match status" value="1"/>
</dbReference>
<dbReference type="EMBL" id="JSYN01000010">
    <property type="protein sequence ID" value="KIA94345.1"/>
    <property type="molecule type" value="Genomic_DNA"/>
</dbReference>
<keyword evidence="2 10" id="KW-0813">Transport</keyword>
<dbReference type="AlphaFoldDB" id="A0A0C1DJZ1"/>
<feature type="domain" description="TonB-dependent receptor plug" evidence="14">
    <location>
        <begin position="209"/>
        <end position="317"/>
    </location>
</feature>
<evidence type="ECO:0000313" key="15">
    <source>
        <dbReference type="EMBL" id="KIA94345.1"/>
    </source>
</evidence>
<evidence type="ECO:0000256" key="4">
    <source>
        <dbReference type="ARBA" id="ARBA00022692"/>
    </source>
</evidence>
<dbReference type="PANTHER" id="PTHR30069:SF29">
    <property type="entry name" value="HEMOGLOBIN AND HEMOGLOBIN-HAPTOGLOBIN-BINDING PROTEIN 1-RELATED"/>
    <property type="match status" value="1"/>
</dbReference>
<dbReference type="GO" id="GO:0015344">
    <property type="term" value="F:siderophore uptake transmembrane transporter activity"/>
    <property type="evidence" value="ECO:0007669"/>
    <property type="project" value="TreeGrafter"/>
</dbReference>
<dbReference type="GO" id="GO:0044718">
    <property type="term" value="P:siderophore transmembrane transport"/>
    <property type="evidence" value="ECO:0007669"/>
    <property type="project" value="TreeGrafter"/>
</dbReference>
<keyword evidence="9 10" id="KW-0998">Cell outer membrane</keyword>
<dbReference type="NCBIfam" id="TIGR04056">
    <property type="entry name" value="OMP_RagA_SusC"/>
    <property type="match status" value="1"/>
</dbReference>
<dbReference type="Proteomes" id="UP000031246">
    <property type="component" value="Unassembled WGS sequence"/>
</dbReference>
<evidence type="ECO:0000256" key="8">
    <source>
        <dbReference type="ARBA" id="ARBA00023170"/>
    </source>
</evidence>
<evidence type="ECO:0000259" key="13">
    <source>
        <dbReference type="Pfam" id="PF00593"/>
    </source>
</evidence>
<evidence type="ECO:0000259" key="14">
    <source>
        <dbReference type="Pfam" id="PF07715"/>
    </source>
</evidence>
<keyword evidence="5 12" id="KW-0732">Signal</keyword>
<keyword evidence="3 10" id="KW-1134">Transmembrane beta strand</keyword>
<dbReference type="InterPro" id="IPR018247">
    <property type="entry name" value="EF_Hand_1_Ca_BS"/>
</dbReference>
<organism evidence="15 16">
    <name type="scientific">Pedobacter kyungheensis</name>
    <dbReference type="NCBI Taxonomy" id="1069985"/>
    <lineage>
        <taxon>Bacteria</taxon>
        <taxon>Pseudomonadati</taxon>
        <taxon>Bacteroidota</taxon>
        <taxon>Sphingobacteriia</taxon>
        <taxon>Sphingobacteriales</taxon>
        <taxon>Sphingobacteriaceae</taxon>
        <taxon>Pedobacter</taxon>
    </lineage>
</organism>
<keyword evidence="16" id="KW-1185">Reference proteome</keyword>
<evidence type="ECO:0000256" key="9">
    <source>
        <dbReference type="ARBA" id="ARBA00023237"/>
    </source>
</evidence>
<evidence type="ECO:0000313" key="16">
    <source>
        <dbReference type="Proteomes" id="UP000031246"/>
    </source>
</evidence>
<feature type="domain" description="TonB-dependent receptor-like beta-barrel" evidence="13">
    <location>
        <begin position="568"/>
        <end position="1096"/>
    </location>
</feature>
<dbReference type="FunFam" id="2.170.130.10:FF:000003">
    <property type="entry name" value="SusC/RagA family TonB-linked outer membrane protein"/>
    <property type="match status" value="1"/>
</dbReference>